<protein>
    <recommendedName>
        <fullName evidence="3">Relaxosome protein TraM</fullName>
    </recommendedName>
</protein>
<dbReference type="SUPFAM" id="SSF140581">
    <property type="entry name" value="TraM-like"/>
    <property type="match status" value="1"/>
</dbReference>
<dbReference type="AlphaFoldDB" id="A0A0M2K9W4"/>
<keyword evidence="4" id="KW-0963">Cytoplasm</keyword>
<dbReference type="GO" id="GO:0005737">
    <property type="term" value="C:cytoplasm"/>
    <property type="evidence" value="ECO:0007669"/>
    <property type="project" value="UniProtKB-SubCell"/>
</dbReference>
<evidence type="ECO:0000313" key="11">
    <source>
        <dbReference type="Proteomes" id="UP000033924"/>
    </source>
</evidence>
<dbReference type="Proteomes" id="UP000033924">
    <property type="component" value="Unassembled WGS sequence"/>
</dbReference>
<evidence type="ECO:0000256" key="5">
    <source>
        <dbReference type="ARBA" id="ARBA00022971"/>
    </source>
</evidence>
<dbReference type="EMBL" id="JXNU01000007">
    <property type="protein sequence ID" value="KKF34067.1"/>
    <property type="molecule type" value="Genomic_DNA"/>
</dbReference>
<dbReference type="Gene3D" id="1.10.287.2320">
    <property type="match status" value="1"/>
</dbReference>
<evidence type="ECO:0000256" key="3">
    <source>
        <dbReference type="ARBA" id="ARBA00020534"/>
    </source>
</evidence>
<evidence type="ECO:0000313" key="10">
    <source>
        <dbReference type="EMBL" id="KKF34067.1"/>
    </source>
</evidence>
<dbReference type="InterPro" id="IPR007925">
    <property type="entry name" value="TRelaxosome_TraM"/>
</dbReference>
<evidence type="ECO:0000256" key="4">
    <source>
        <dbReference type="ARBA" id="ARBA00022490"/>
    </source>
</evidence>
<organism evidence="10 11">
    <name type="scientific">Erwinia tracheiphila</name>
    <dbReference type="NCBI Taxonomy" id="65700"/>
    <lineage>
        <taxon>Bacteria</taxon>
        <taxon>Pseudomonadati</taxon>
        <taxon>Pseudomonadota</taxon>
        <taxon>Gammaproteobacteria</taxon>
        <taxon>Enterobacterales</taxon>
        <taxon>Erwiniaceae</taxon>
        <taxon>Erwinia</taxon>
    </lineage>
</organism>
<comment type="subcellular location">
    <subcellularLocation>
        <location evidence="1">Cytoplasm</location>
    </subcellularLocation>
</comment>
<keyword evidence="11" id="KW-1185">Reference proteome</keyword>
<dbReference type="Proteomes" id="UP000264980">
    <property type="component" value="Plasmid unnamed3"/>
</dbReference>
<sequence>MLYKIKSDSNSTMDKVVEMPRAQVYITQNNYKRIQSIVDAKKEDGADRTEANVSSVAAMLLDIGLRVYEFQQKKEQEGEIDSIQENNDLPDPLMFNKVLLENILKASYASTTLLQMIGNLDEVKNIDSFNYENVKVQIRDKIDSQLTKIFSDD</sequence>
<reference evidence="9 12" key="2">
    <citation type="submission" date="2016-01" db="EMBL/GenBank/DDBJ databases">
        <authorList>
            <person name="Oliw E.H."/>
        </authorList>
    </citation>
    <scope>NUCLEOTIDE SEQUENCE [LARGE SCALE GENOMIC DNA]</scope>
    <source>
        <strain evidence="9 12">MDcuke</strain>
        <plasmid evidence="9 12">unnamed3</plasmid>
    </source>
</reference>
<dbReference type="GO" id="GO:0003677">
    <property type="term" value="F:DNA binding"/>
    <property type="evidence" value="ECO:0007669"/>
    <property type="project" value="UniProtKB-KW"/>
</dbReference>
<dbReference type="PATRIC" id="fig|65700.7.peg.6406"/>
<dbReference type="InterPro" id="IPR042073">
    <property type="entry name" value="TraM_DNA-bd"/>
</dbReference>
<evidence type="ECO:0000256" key="8">
    <source>
        <dbReference type="ARBA" id="ARBA00023163"/>
    </source>
</evidence>
<accession>A0A0M2K9W4</accession>
<dbReference type="Gene3D" id="1.10.10.450">
    <property type="entry name" value="TraM protein, DNA-binding"/>
    <property type="match status" value="1"/>
</dbReference>
<name>A0A0M2K9W4_9GAMM</name>
<dbReference type="EMBL" id="CP013973">
    <property type="protein sequence ID" value="AXF79096.1"/>
    <property type="molecule type" value="Genomic_DNA"/>
</dbReference>
<comment type="similarity">
    <text evidence="2">Belongs to the relaxosome TraM family.</text>
</comment>
<evidence type="ECO:0000256" key="1">
    <source>
        <dbReference type="ARBA" id="ARBA00004496"/>
    </source>
</evidence>
<dbReference type="InterPro" id="IPR010992">
    <property type="entry name" value="IHF-like_DNA-bd_dom_sf"/>
</dbReference>
<keyword evidence="9" id="KW-0614">Plasmid</keyword>
<dbReference type="CDD" id="cd14804">
    <property type="entry name" value="Tra_M"/>
    <property type="match status" value="1"/>
</dbReference>
<keyword evidence="6" id="KW-0805">Transcription regulation</keyword>
<reference evidence="10 11" key="1">
    <citation type="submission" date="2015-01" db="EMBL/GenBank/DDBJ databases">
        <title>Erwinia tracheiphila.</title>
        <authorList>
            <person name="Shapiro L.R."/>
        </authorList>
    </citation>
    <scope>NUCLEOTIDE SEQUENCE [LARGE SCALE GENOMIC DNA]</scope>
    <source>
        <strain evidence="10 11">BuffGH</strain>
    </source>
</reference>
<keyword evidence="8" id="KW-0804">Transcription</keyword>
<dbReference type="Pfam" id="PF05261">
    <property type="entry name" value="Tra_M"/>
    <property type="match status" value="1"/>
</dbReference>
<evidence type="ECO:0000256" key="7">
    <source>
        <dbReference type="ARBA" id="ARBA00023125"/>
    </source>
</evidence>
<geneLocation type="plasmid" evidence="9 12">
    <name>unnamed3</name>
</geneLocation>
<keyword evidence="5" id="KW-0184">Conjugation</keyword>
<evidence type="ECO:0000256" key="2">
    <source>
        <dbReference type="ARBA" id="ARBA00008859"/>
    </source>
</evidence>
<proteinExistence type="inferred from homology"/>
<evidence type="ECO:0000313" key="12">
    <source>
        <dbReference type="Proteomes" id="UP000264980"/>
    </source>
</evidence>
<dbReference type="SUPFAM" id="SSF47729">
    <property type="entry name" value="IHF-like DNA-binding proteins"/>
    <property type="match status" value="1"/>
</dbReference>
<evidence type="ECO:0000313" key="9">
    <source>
        <dbReference type="EMBL" id="AXF79096.1"/>
    </source>
</evidence>
<keyword evidence="7" id="KW-0238">DNA-binding</keyword>
<evidence type="ECO:0000256" key="6">
    <source>
        <dbReference type="ARBA" id="ARBA00023015"/>
    </source>
</evidence>
<gene>
    <name evidence="9" type="ORF">AV903_26945</name>
    <name evidence="10" type="ORF">SY86_25915</name>
</gene>